<dbReference type="AlphaFoldDB" id="A0A6P1ME92"/>
<sequence>MNIALIDKQTKICENIAVFESMQMAVNMLGEQYIIVEQSDSFGIGDIYKNGEWSKDTHAPQTAEEKQAKYNTLSIQYIHEKYSLDDENKIMREYLLDMNNASYNDAFQAYNVYVEQCKAKAHKEVYGND</sequence>
<keyword evidence="2" id="KW-1185">Reference proteome</keyword>
<protein>
    <submittedName>
        <fullName evidence="1">Uncharacterized protein</fullName>
    </submittedName>
</protein>
<evidence type="ECO:0000313" key="2">
    <source>
        <dbReference type="Proteomes" id="UP000463883"/>
    </source>
</evidence>
<name>A0A6P1ME92_9FIRM</name>
<dbReference type="Proteomes" id="UP000463883">
    <property type="component" value="Chromosome"/>
</dbReference>
<gene>
    <name evidence="1" type="ORF">Ami3637_02825</name>
</gene>
<accession>A0A6P1ME92</accession>
<dbReference type="KEGG" id="amic:Ami3637_02825"/>
<reference evidence="1 2" key="1">
    <citation type="submission" date="2020-01" db="EMBL/GenBank/DDBJ databases">
        <title>Genomic analysis of Aminipila sp. CBA3637.</title>
        <authorList>
            <person name="Kim Y.B."/>
            <person name="Roh S.W."/>
        </authorList>
    </citation>
    <scope>NUCLEOTIDE SEQUENCE [LARGE SCALE GENOMIC DNA]</scope>
    <source>
        <strain evidence="1 2">CBA3637</strain>
    </source>
</reference>
<evidence type="ECO:0000313" key="1">
    <source>
        <dbReference type="EMBL" id="QHI71453.1"/>
    </source>
</evidence>
<organism evidence="1 2">
    <name type="scientific">Aminipila terrae</name>
    <dbReference type="NCBI Taxonomy" id="2697030"/>
    <lineage>
        <taxon>Bacteria</taxon>
        <taxon>Bacillati</taxon>
        <taxon>Bacillota</taxon>
        <taxon>Clostridia</taxon>
        <taxon>Peptostreptococcales</taxon>
        <taxon>Anaerovoracaceae</taxon>
        <taxon>Aminipila</taxon>
    </lineage>
</organism>
<dbReference type="EMBL" id="CP047591">
    <property type="protein sequence ID" value="QHI71453.1"/>
    <property type="molecule type" value="Genomic_DNA"/>
</dbReference>
<dbReference type="RefSeq" id="WP_162361228.1">
    <property type="nucleotide sequence ID" value="NZ_CP047591.1"/>
</dbReference>
<proteinExistence type="predicted"/>